<protein>
    <submittedName>
        <fullName evidence="5">Aldehyde dehydrogenase family protein</fullName>
    </submittedName>
</protein>
<evidence type="ECO:0000256" key="2">
    <source>
        <dbReference type="ARBA" id="ARBA00023002"/>
    </source>
</evidence>
<sequence length="500" mass="51979">MRHERMLVGGTFTEAADGRRFTSLNPCTGEPVGTVPDASAPDVRAAVDAARRAADTGDWAHDPKLRVDRLRSVVDLLDRERETLRDDVVAEGGVPVRLTRSIQLDAVLGDLDWVCDHLVDHMADEELGARDFHGFGSARIVRRLPVGVAAVLTPANFPAALLLRRVFTALAAGNTVVVKPSPYTSLTALRIARLANEAGLPPGVLNVVTAAEHALGETLCGSDGVDLVSLTGSSAVGRRVAAIAGAALKRVVLYLSGKSAHVVLPDADPDVLPYAAVRACFHAGQACTLFSRLVIPRRLFAEGVEALREAMAAVPFGRPDDPEVVVGPLVSEAARQRFLTAVAAAGRSGAEIVCGGGIPEGLDGGYFAEPTLVTGARPDSPIACQDIPGPLLTVFPYDTETEALALANGTEYGLAAAVTSGSLERGRRFANRLRAAAVTINDGLPYGPDAPYAAFGASGNGHNGGGPAFDDYLVRQVTGLPLDTLPTDGPADPPAGRPAG</sequence>
<keyword evidence="2" id="KW-0560">Oxidoreductase</keyword>
<dbReference type="PANTHER" id="PTHR42804">
    <property type="entry name" value="ALDEHYDE DEHYDROGENASE"/>
    <property type="match status" value="1"/>
</dbReference>
<dbReference type="Gene3D" id="3.40.605.10">
    <property type="entry name" value="Aldehyde Dehydrogenase, Chain A, domain 1"/>
    <property type="match status" value="1"/>
</dbReference>
<feature type="compositionally biased region" description="Pro residues" evidence="3">
    <location>
        <begin position="491"/>
        <end position="500"/>
    </location>
</feature>
<feature type="compositionally biased region" description="Low complexity" evidence="3">
    <location>
        <begin position="481"/>
        <end position="490"/>
    </location>
</feature>
<feature type="domain" description="Aldehyde dehydrogenase" evidence="4">
    <location>
        <begin position="13"/>
        <end position="474"/>
    </location>
</feature>
<proteinExistence type="inferred from homology"/>
<feature type="region of interest" description="Disordered" evidence="3">
    <location>
        <begin position="481"/>
        <end position="500"/>
    </location>
</feature>
<dbReference type="InterPro" id="IPR016161">
    <property type="entry name" value="Ald_DH/histidinol_DH"/>
</dbReference>
<evidence type="ECO:0000259" key="4">
    <source>
        <dbReference type="Pfam" id="PF00171"/>
    </source>
</evidence>
<dbReference type="PANTHER" id="PTHR42804:SF1">
    <property type="entry name" value="ALDEHYDE DEHYDROGENASE-RELATED"/>
    <property type="match status" value="1"/>
</dbReference>
<name>A0ABU7S9A4_9ACTN</name>
<keyword evidence="6" id="KW-1185">Reference proteome</keyword>
<dbReference type="RefSeq" id="WP_331206722.1">
    <property type="nucleotide sequence ID" value="NZ_JAZGQL010000004.1"/>
</dbReference>
<dbReference type="Gene3D" id="3.40.309.10">
    <property type="entry name" value="Aldehyde Dehydrogenase, Chain A, domain 2"/>
    <property type="match status" value="1"/>
</dbReference>
<gene>
    <name evidence="5" type="ORF">V1634_05945</name>
</gene>
<dbReference type="InterPro" id="IPR016162">
    <property type="entry name" value="Ald_DH_N"/>
</dbReference>
<evidence type="ECO:0000256" key="1">
    <source>
        <dbReference type="ARBA" id="ARBA00009986"/>
    </source>
</evidence>
<organism evidence="5 6">
    <name type="scientific">Plantactinospora veratri</name>
    <dbReference type="NCBI Taxonomy" id="1436122"/>
    <lineage>
        <taxon>Bacteria</taxon>
        <taxon>Bacillati</taxon>
        <taxon>Actinomycetota</taxon>
        <taxon>Actinomycetes</taxon>
        <taxon>Micromonosporales</taxon>
        <taxon>Micromonosporaceae</taxon>
        <taxon>Plantactinospora</taxon>
    </lineage>
</organism>
<comment type="caution">
    <text evidence="5">The sequence shown here is derived from an EMBL/GenBank/DDBJ whole genome shotgun (WGS) entry which is preliminary data.</text>
</comment>
<dbReference type="SUPFAM" id="SSF53720">
    <property type="entry name" value="ALDH-like"/>
    <property type="match status" value="1"/>
</dbReference>
<evidence type="ECO:0000256" key="3">
    <source>
        <dbReference type="SAM" id="MobiDB-lite"/>
    </source>
</evidence>
<dbReference type="InterPro" id="IPR016163">
    <property type="entry name" value="Ald_DH_C"/>
</dbReference>
<reference evidence="5 6" key="1">
    <citation type="submission" date="2024-01" db="EMBL/GenBank/DDBJ databases">
        <title>Genome insights into Plantactinospora veratri sp. nov.</title>
        <authorList>
            <person name="Wang L."/>
        </authorList>
    </citation>
    <scope>NUCLEOTIDE SEQUENCE [LARGE SCALE GENOMIC DNA]</scope>
    <source>
        <strain evidence="5 6">NEAU-FHS4</strain>
    </source>
</reference>
<evidence type="ECO:0000313" key="6">
    <source>
        <dbReference type="Proteomes" id="UP001339911"/>
    </source>
</evidence>
<comment type="similarity">
    <text evidence="1">Belongs to the aldehyde dehydrogenase family.</text>
</comment>
<dbReference type="Proteomes" id="UP001339911">
    <property type="component" value="Unassembled WGS sequence"/>
</dbReference>
<dbReference type="Pfam" id="PF00171">
    <property type="entry name" value="Aldedh"/>
    <property type="match status" value="1"/>
</dbReference>
<dbReference type="EMBL" id="JAZGQL010000004">
    <property type="protein sequence ID" value="MEE6306374.1"/>
    <property type="molecule type" value="Genomic_DNA"/>
</dbReference>
<dbReference type="InterPro" id="IPR015590">
    <property type="entry name" value="Aldehyde_DH_dom"/>
</dbReference>
<accession>A0ABU7S9A4</accession>
<evidence type="ECO:0000313" key="5">
    <source>
        <dbReference type="EMBL" id="MEE6306374.1"/>
    </source>
</evidence>